<dbReference type="RefSeq" id="XP_034095012.1">
    <property type="nucleotide sequence ID" value="XM_034239121.1"/>
</dbReference>
<keyword evidence="2" id="KW-1185">Reference proteome</keyword>
<accession>A0A6P8X4V0</accession>
<dbReference type="InterPro" id="IPR013320">
    <property type="entry name" value="ConA-like_dom_sf"/>
</dbReference>
<dbReference type="GeneID" id="117561603"/>
<evidence type="ECO:0000256" key="1">
    <source>
        <dbReference type="SAM" id="MobiDB-lite"/>
    </source>
</evidence>
<dbReference type="Proteomes" id="UP000515161">
    <property type="component" value="Unplaced"/>
</dbReference>
<protein>
    <submittedName>
        <fullName evidence="3">Uncharacterized protein LOC117561603 isoform X3</fullName>
    </submittedName>
</protein>
<evidence type="ECO:0000313" key="2">
    <source>
        <dbReference type="Proteomes" id="UP000515161"/>
    </source>
</evidence>
<gene>
    <name evidence="3" type="primary">LOC117561603</name>
</gene>
<organism evidence="2 3">
    <name type="scientific">Gymnodraco acuticeps</name>
    <name type="common">Antarctic dragonfish</name>
    <dbReference type="NCBI Taxonomy" id="8218"/>
    <lineage>
        <taxon>Eukaryota</taxon>
        <taxon>Metazoa</taxon>
        <taxon>Chordata</taxon>
        <taxon>Craniata</taxon>
        <taxon>Vertebrata</taxon>
        <taxon>Euteleostomi</taxon>
        <taxon>Actinopterygii</taxon>
        <taxon>Neopterygii</taxon>
        <taxon>Teleostei</taxon>
        <taxon>Neoteleostei</taxon>
        <taxon>Acanthomorphata</taxon>
        <taxon>Eupercaria</taxon>
        <taxon>Perciformes</taxon>
        <taxon>Notothenioidei</taxon>
        <taxon>Bathydraconidae</taxon>
        <taxon>Gymnodraco</taxon>
    </lineage>
</organism>
<dbReference type="SUPFAM" id="SSF49899">
    <property type="entry name" value="Concanavalin A-like lectins/glucanases"/>
    <property type="match status" value="1"/>
</dbReference>
<name>A0A6P8X4V0_GYMAC</name>
<evidence type="ECO:0000313" key="3">
    <source>
        <dbReference type="RefSeq" id="XP_034095012.1"/>
    </source>
</evidence>
<reference evidence="3" key="1">
    <citation type="submission" date="2025-08" db="UniProtKB">
        <authorList>
            <consortium name="RefSeq"/>
        </authorList>
    </citation>
    <scope>IDENTIFICATION</scope>
</reference>
<proteinExistence type="predicted"/>
<dbReference type="InterPro" id="IPR043136">
    <property type="entry name" value="B30.2/SPRY_sf"/>
</dbReference>
<dbReference type="Gene3D" id="2.60.120.920">
    <property type="match status" value="1"/>
</dbReference>
<sequence length="170" mass="18711">MSGVCILNSNLEQQYQDTMNSTCTGDREPQKVCRPLIEVTKHLGNLQYAEWEKMKHIAPYTGLSLRVSPGLNSVHITPGPSQCLDVPADPDSFHPHSCIMAREGFDSGVHCWDIKVGEVTPTVGQSVWLLTQCPEVSSLSRGRTLVYQPAGRRVPGSDRSHSETQPTTPL</sequence>
<feature type="region of interest" description="Disordered" evidence="1">
    <location>
        <begin position="147"/>
        <end position="170"/>
    </location>
</feature>
<dbReference type="AlphaFoldDB" id="A0A6P8X4V0"/>